<dbReference type="PANTHER" id="PTHR33221">
    <property type="entry name" value="WINGED HELIX-TURN-HELIX TRANSCRIPTIONAL REGULATOR, RRF2 FAMILY"/>
    <property type="match status" value="1"/>
</dbReference>
<name>A0ABM9DB24_9BACT</name>
<evidence type="ECO:0000313" key="3">
    <source>
        <dbReference type="Proteomes" id="UP001295463"/>
    </source>
</evidence>
<gene>
    <name evidence="2" type="ORF">GEAMG1_2120</name>
</gene>
<dbReference type="NCBIfam" id="TIGR00738">
    <property type="entry name" value="rrf2_super"/>
    <property type="match status" value="1"/>
</dbReference>
<evidence type="ECO:0000256" key="1">
    <source>
        <dbReference type="ARBA" id="ARBA00023125"/>
    </source>
</evidence>
<keyword evidence="1" id="KW-0238">DNA-binding</keyword>
<dbReference type="InterPro" id="IPR030489">
    <property type="entry name" value="TR_Rrf2-type_CS"/>
</dbReference>
<dbReference type="PANTHER" id="PTHR33221:SF5">
    <property type="entry name" value="HTH-TYPE TRANSCRIPTIONAL REGULATOR ISCR"/>
    <property type="match status" value="1"/>
</dbReference>
<dbReference type="PROSITE" id="PS01332">
    <property type="entry name" value="HTH_RRF2_1"/>
    <property type="match status" value="1"/>
</dbReference>
<keyword evidence="3" id="KW-1185">Reference proteome</keyword>
<protein>
    <submittedName>
        <fullName evidence="2">HTH-type transcriptional regulator rrf2-like</fullName>
    </submittedName>
</protein>
<dbReference type="InterPro" id="IPR036388">
    <property type="entry name" value="WH-like_DNA-bd_sf"/>
</dbReference>
<dbReference type="SUPFAM" id="SSF46785">
    <property type="entry name" value="Winged helix' DNA-binding domain"/>
    <property type="match status" value="1"/>
</dbReference>
<reference evidence="2 3" key="1">
    <citation type="submission" date="2022-03" db="EMBL/GenBank/DDBJ databases">
        <authorList>
            <person name="Koch H."/>
        </authorList>
    </citation>
    <scope>NUCLEOTIDE SEQUENCE [LARGE SCALE GENOMIC DNA]</scope>
    <source>
        <strain evidence="2 3">G1</strain>
    </source>
</reference>
<sequence length="153" mass="16718">MIISKKTTYALKALHYLAEQPGDQPVLIADLAKAENIPKKFLEFILLSLRKGGILQSRIGKGGGYSLAQPANRISIGSIVRILEGDTAPVPCLGSSKSRCDECRDEATCGIRLIMSDVDRALSQVLDSLTLADMVERSEAERSKRRNIVDFSI</sequence>
<dbReference type="Pfam" id="PF02082">
    <property type="entry name" value="Rrf2"/>
    <property type="match status" value="1"/>
</dbReference>
<proteinExistence type="predicted"/>
<dbReference type="PROSITE" id="PS51197">
    <property type="entry name" value="HTH_RRF2_2"/>
    <property type="match status" value="1"/>
</dbReference>
<dbReference type="Gene3D" id="1.10.10.10">
    <property type="entry name" value="Winged helix-like DNA-binding domain superfamily/Winged helix DNA-binding domain"/>
    <property type="match status" value="1"/>
</dbReference>
<organism evidence="2 3">
    <name type="scientific">Trichlorobacter ammonificans</name>
    <dbReference type="NCBI Taxonomy" id="2916410"/>
    <lineage>
        <taxon>Bacteria</taxon>
        <taxon>Pseudomonadati</taxon>
        <taxon>Thermodesulfobacteriota</taxon>
        <taxon>Desulfuromonadia</taxon>
        <taxon>Geobacterales</taxon>
        <taxon>Geobacteraceae</taxon>
        <taxon>Trichlorobacter</taxon>
    </lineage>
</organism>
<dbReference type="RefSeq" id="WP_309550371.1">
    <property type="nucleotide sequence ID" value="NZ_OW150024.1"/>
</dbReference>
<dbReference type="EMBL" id="OW150024">
    <property type="protein sequence ID" value="CAH2031955.1"/>
    <property type="molecule type" value="Genomic_DNA"/>
</dbReference>
<dbReference type="Proteomes" id="UP001295463">
    <property type="component" value="Chromosome"/>
</dbReference>
<accession>A0ABM9DB24</accession>
<evidence type="ECO:0000313" key="2">
    <source>
        <dbReference type="EMBL" id="CAH2031955.1"/>
    </source>
</evidence>
<dbReference type="InterPro" id="IPR036390">
    <property type="entry name" value="WH_DNA-bd_sf"/>
</dbReference>
<dbReference type="InterPro" id="IPR000944">
    <property type="entry name" value="Tscrpt_reg_Rrf2"/>
</dbReference>